<evidence type="ECO:0000313" key="3">
    <source>
        <dbReference type="Proteomes" id="UP001162131"/>
    </source>
</evidence>
<dbReference type="EMBL" id="CAJZBQ010000054">
    <property type="protein sequence ID" value="CAG9332508.1"/>
    <property type="molecule type" value="Genomic_DNA"/>
</dbReference>
<dbReference type="AlphaFoldDB" id="A0AAU9JXU4"/>
<organism evidence="2 3">
    <name type="scientific">Blepharisma stoltei</name>
    <dbReference type="NCBI Taxonomy" id="1481888"/>
    <lineage>
        <taxon>Eukaryota</taxon>
        <taxon>Sar</taxon>
        <taxon>Alveolata</taxon>
        <taxon>Ciliophora</taxon>
        <taxon>Postciliodesmatophora</taxon>
        <taxon>Heterotrichea</taxon>
        <taxon>Heterotrichida</taxon>
        <taxon>Blepharismidae</taxon>
        <taxon>Blepharisma</taxon>
    </lineage>
</organism>
<feature type="compositionally biased region" description="Basic and acidic residues" evidence="1">
    <location>
        <begin position="300"/>
        <end position="311"/>
    </location>
</feature>
<accession>A0AAU9JXU4</accession>
<protein>
    <submittedName>
        <fullName evidence="2">Uncharacterized protein</fullName>
    </submittedName>
</protein>
<keyword evidence="3" id="KW-1185">Reference proteome</keyword>
<evidence type="ECO:0000256" key="1">
    <source>
        <dbReference type="SAM" id="MobiDB-lite"/>
    </source>
</evidence>
<evidence type="ECO:0000313" key="2">
    <source>
        <dbReference type="EMBL" id="CAG9332508.1"/>
    </source>
</evidence>
<reference evidence="2" key="1">
    <citation type="submission" date="2021-09" db="EMBL/GenBank/DDBJ databases">
        <authorList>
            <consortium name="AG Swart"/>
            <person name="Singh M."/>
            <person name="Singh A."/>
            <person name="Seah K."/>
            <person name="Emmerich C."/>
        </authorList>
    </citation>
    <scope>NUCLEOTIDE SEQUENCE</scope>
    <source>
        <strain evidence="2">ATCC30299</strain>
    </source>
</reference>
<proteinExistence type="predicted"/>
<comment type="caution">
    <text evidence="2">The sequence shown here is derived from an EMBL/GenBank/DDBJ whole genome shotgun (WGS) entry which is preliminary data.</text>
</comment>
<sequence length="361" mass="41865">MLNFDLFLIFVDKKRVKSILLIWKIGGRPRLPIAELFKLFKSTKAGRKLKYFRGNNEMWINKFFRLLHKKLMRKDYNSRFNDFYNYVEGKLLENPRENSSINYLLAILRCPLWPSSFLKKEGKEVFTNYDKKKTKLTIGCCKLLREKISGFQGVIDVFAKCLLGQIKGTCFDESFLSAAFHQECDSVYNKEIRQEIWNSLIIDHLSFVGIETDEKERMEKIEKLLYKLKDILGSCNDLCSSETSIESSYCPSTTVAQTYPLGKSSVREGINSDFGTALEIEESLKNNNKFFNFLSPKQEASEHDSHNKFDATPETDPTENDIFKNKEAVQQESWMENSSNPDSFNYDCSIMGGDIDEISFY</sequence>
<name>A0AAU9JXU4_9CILI</name>
<feature type="region of interest" description="Disordered" evidence="1">
    <location>
        <begin position="300"/>
        <end position="320"/>
    </location>
</feature>
<gene>
    <name evidence="2" type="ORF">BSTOLATCC_MIC55954</name>
</gene>
<dbReference type="Proteomes" id="UP001162131">
    <property type="component" value="Unassembled WGS sequence"/>
</dbReference>